<organism evidence="6 7">
    <name type="scientific">Anaerocolumna aminovalerica</name>
    <dbReference type="NCBI Taxonomy" id="1527"/>
    <lineage>
        <taxon>Bacteria</taxon>
        <taxon>Bacillati</taxon>
        <taxon>Bacillota</taxon>
        <taxon>Clostridia</taxon>
        <taxon>Lachnospirales</taxon>
        <taxon>Lachnospiraceae</taxon>
        <taxon>Anaerocolumna</taxon>
    </lineage>
</organism>
<sequence length="422" mass="47927">MSVISVKNVEKNFKVYFDKGQSLKERLLFKNRNHYEIRKVLKGISFEVDKGEALGLIGENGSGKSTLLKLMTKIMYPDKGNINIKGRVSSLIELGAGFHPDMSGKENIYTNASIFGLTKKEIDRRLNDIISFSELEEFIDNPVRTYSSGMYMRLAFSVAINVDADVLLIDEILAVGDASFQSKCFDKLREIKKNGTTIVIVSHSLGQIEQICDKSIWIDQGVIREVGKPREVHPIYMEFMGEKRHQVIESSKKIESKNNDQIIEEQAEDTNEGNTPLEITSINRWGNKDIEINEVKICDNLGNEKYVYRTGDLMDIIIKYKMNNETVNPVIGIGIFRNDGIHCYGTNTSTDSIDNVTLKEEGSIRFSISKNNLLEGEYLLDVAIHTKEGFAYDYLKDVKSFRVYSVQSDIGVTRLDHEWDIN</sequence>
<keyword evidence="7" id="KW-1185">Reference proteome</keyword>
<evidence type="ECO:0000259" key="5">
    <source>
        <dbReference type="PROSITE" id="PS50893"/>
    </source>
</evidence>
<dbReference type="CDD" id="cd03220">
    <property type="entry name" value="ABC_KpsT_Wzt"/>
    <property type="match status" value="1"/>
</dbReference>
<comment type="similarity">
    <text evidence="1">Belongs to the ABC transporter superfamily.</text>
</comment>
<keyword evidence="4 6" id="KW-0067">ATP-binding</keyword>
<dbReference type="STRING" id="1527.SAMN04489757_10939"/>
<dbReference type="EMBL" id="FOWD01000009">
    <property type="protein sequence ID" value="SFO10391.1"/>
    <property type="molecule type" value="Genomic_DNA"/>
</dbReference>
<dbReference type="GO" id="GO:0140359">
    <property type="term" value="F:ABC-type transporter activity"/>
    <property type="evidence" value="ECO:0007669"/>
    <property type="project" value="InterPro"/>
</dbReference>
<dbReference type="Proteomes" id="UP000198806">
    <property type="component" value="Unassembled WGS sequence"/>
</dbReference>
<evidence type="ECO:0000256" key="3">
    <source>
        <dbReference type="ARBA" id="ARBA00022741"/>
    </source>
</evidence>
<dbReference type="GO" id="GO:0016020">
    <property type="term" value="C:membrane"/>
    <property type="evidence" value="ECO:0007669"/>
    <property type="project" value="InterPro"/>
</dbReference>
<dbReference type="AlphaFoldDB" id="A0A1I5EH35"/>
<keyword evidence="3" id="KW-0547">Nucleotide-binding</keyword>
<evidence type="ECO:0000256" key="4">
    <source>
        <dbReference type="ARBA" id="ARBA00022840"/>
    </source>
</evidence>
<protein>
    <submittedName>
        <fullName evidence="6">ABC-2 type transport system ATP-binding protein</fullName>
    </submittedName>
</protein>
<reference evidence="6 7" key="1">
    <citation type="submission" date="2016-10" db="EMBL/GenBank/DDBJ databases">
        <authorList>
            <person name="de Groot N.N."/>
        </authorList>
    </citation>
    <scope>NUCLEOTIDE SEQUENCE [LARGE SCALE GENOMIC DNA]</scope>
    <source>
        <strain evidence="6 7">DSM 1283</strain>
    </source>
</reference>
<dbReference type="Gene3D" id="3.40.50.300">
    <property type="entry name" value="P-loop containing nucleotide triphosphate hydrolases"/>
    <property type="match status" value="1"/>
</dbReference>
<dbReference type="InterPro" id="IPR003439">
    <property type="entry name" value="ABC_transporter-like_ATP-bd"/>
</dbReference>
<dbReference type="Gene3D" id="2.70.50.60">
    <property type="entry name" value="abc- transporter (atp binding component) like domain"/>
    <property type="match status" value="1"/>
</dbReference>
<dbReference type="Pfam" id="PF14524">
    <property type="entry name" value="Wzt_C"/>
    <property type="match status" value="1"/>
</dbReference>
<evidence type="ECO:0000313" key="7">
    <source>
        <dbReference type="Proteomes" id="UP000198806"/>
    </source>
</evidence>
<dbReference type="InterPro" id="IPR015860">
    <property type="entry name" value="ABC_transpr_TagH-like"/>
</dbReference>
<dbReference type="PANTHER" id="PTHR46743">
    <property type="entry name" value="TEICHOIC ACIDS EXPORT ATP-BINDING PROTEIN TAGH"/>
    <property type="match status" value="1"/>
</dbReference>
<dbReference type="InterPro" id="IPR003593">
    <property type="entry name" value="AAA+_ATPase"/>
</dbReference>
<dbReference type="PANTHER" id="PTHR46743:SF2">
    <property type="entry name" value="TEICHOIC ACIDS EXPORT ATP-BINDING PROTEIN TAGH"/>
    <property type="match status" value="1"/>
</dbReference>
<name>A0A1I5EH35_9FIRM</name>
<dbReference type="GO" id="GO:0016887">
    <property type="term" value="F:ATP hydrolysis activity"/>
    <property type="evidence" value="ECO:0007669"/>
    <property type="project" value="InterPro"/>
</dbReference>
<dbReference type="Pfam" id="PF00005">
    <property type="entry name" value="ABC_tran"/>
    <property type="match status" value="1"/>
</dbReference>
<dbReference type="InterPro" id="IPR029439">
    <property type="entry name" value="Wzt_C"/>
</dbReference>
<dbReference type="SUPFAM" id="SSF52540">
    <property type="entry name" value="P-loop containing nucleoside triphosphate hydrolases"/>
    <property type="match status" value="1"/>
</dbReference>
<feature type="domain" description="ABC transporter" evidence="5">
    <location>
        <begin position="23"/>
        <end position="245"/>
    </location>
</feature>
<dbReference type="OrthoDB" id="9778870at2"/>
<dbReference type="CDD" id="cd10147">
    <property type="entry name" value="Wzt_C-like"/>
    <property type="match status" value="1"/>
</dbReference>
<dbReference type="SMART" id="SM00382">
    <property type="entry name" value="AAA"/>
    <property type="match status" value="1"/>
</dbReference>
<dbReference type="InterPro" id="IPR027417">
    <property type="entry name" value="P-loop_NTPase"/>
</dbReference>
<proteinExistence type="inferred from homology"/>
<accession>A0A1I5EH35</accession>
<dbReference type="PROSITE" id="PS50893">
    <property type="entry name" value="ABC_TRANSPORTER_2"/>
    <property type="match status" value="1"/>
</dbReference>
<dbReference type="RefSeq" id="WP_091685586.1">
    <property type="nucleotide sequence ID" value="NZ_BAABFM010000073.1"/>
</dbReference>
<evidence type="ECO:0000313" key="6">
    <source>
        <dbReference type="EMBL" id="SFO10391.1"/>
    </source>
</evidence>
<gene>
    <name evidence="6" type="ORF">SAMN04489757_10939</name>
</gene>
<dbReference type="GO" id="GO:0005524">
    <property type="term" value="F:ATP binding"/>
    <property type="evidence" value="ECO:0007669"/>
    <property type="project" value="UniProtKB-KW"/>
</dbReference>
<evidence type="ECO:0000256" key="2">
    <source>
        <dbReference type="ARBA" id="ARBA00022448"/>
    </source>
</evidence>
<dbReference type="InterPro" id="IPR050683">
    <property type="entry name" value="Bact_Polysacc_Export_ATP-bd"/>
</dbReference>
<evidence type="ECO:0000256" key="1">
    <source>
        <dbReference type="ARBA" id="ARBA00005417"/>
    </source>
</evidence>
<keyword evidence="2" id="KW-0813">Transport</keyword>